<accession>A0A1F5N8L3</accession>
<dbReference type="Pfam" id="PF00453">
    <property type="entry name" value="Ribosomal_L20"/>
    <property type="match status" value="1"/>
</dbReference>
<evidence type="ECO:0000313" key="7">
    <source>
        <dbReference type="EMBL" id="OGE73770.1"/>
    </source>
</evidence>
<dbReference type="HAMAP" id="MF_00382">
    <property type="entry name" value="Ribosomal_bL20"/>
    <property type="match status" value="1"/>
</dbReference>
<evidence type="ECO:0000256" key="4">
    <source>
        <dbReference type="ARBA" id="ARBA00035172"/>
    </source>
</evidence>
<dbReference type="GO" id="GO:0019843">
    <property type="term" value="F:rRNA binding"/>
    <property type="evidence" value="ECO:0007669"/>
    <property type="project" value="UniProtKB-UniRule"/>
</dbReference>
<dbReference type="Gene3D" id="6.10.160.10">
    <property type="match status" value="1"/>
</dbReference>
<keyword evidence="3 5" id="KW-0687">Ribonucleoprotein</keyword>
<dbReference type="Proteomes" id="UP000177610">
    <property type="component" value="Unassembled WGS sequence"/>
</dbReference>
<keyword evidence="5 6" id="KW-0694">RNA-binding</keyword>
<evidence type="ECO:0000256" key="1">
    <source>
        <dbReference type="ARBA" id="ARBA00007698"/>
    </source>
</evidence>
<evidence type="ECO:0000256" key="5">
    <source>
        <dbReference type="HAMAP-Rule" id="MF_00382"/>
    </source>
</evidence>
<keyword evidence="2 5" id="KW-0689">Ribosomal protein</keyword>
<comment type="function">
    <text evidence="5 6">Binds directly to 23S ribosomal RNA and is necessary for the in vitro assembly process of the 50S ribosomal subunit. It is not involved in the protein synthesizing functions of that subunit.</text>
</comment>
<evidence type="ECO:0000256" key="6">
    <source>
        <dbReference type="RuleBase" id="RU000560"/>
    </source>
</evidence>
<dbReference type="InterPro" id="IPR035566">
    <property type="entry name" value="Ribosomal_protein_bL20_C"/>
</dbReference>
<dbReference type="GO" id="GO:0005840">
    <property type="term" value="C:ribosome"/>
    <property type="evidence" value="ECO:0007669"/>
    <property type="project" value="UniProtKB-KW"/>
</dbReference>
<comment type="caution">
    <text evidence="7">The sequence shown here is derived from an EMBL/GenBank/DDBJ whole genome shotgun (WGS) entry which is preliminary data.</text>
</comment>
<dbReference type="PRINTS" id="PR00062">
    <property type="entry name" value="RIBOSOMALL20"/>
</dbReference>
<dbReference type="GO" id="GO:0003735">
    <property type="term" value="F:structural constituent of ribosome"/>
    <property type="evidence" value="ECO:0007669"/>
    <property type="project" value="InterPro"/>
</dbReference>
<dbReference type="STRING" id="1817821.A2717_04075"/>
<dbReference type="SUPFAM" id="SSF74731">
    <property type="entry name" value="Ribosomal protein L20"/>
    <property type="match status" value="1"/>
</dbReference>
<dbReference type="FunFam" id="1.10.1900.20:FF:000001">
    <property type="entry name" value="50S ribosomal protein L20"/>
    <property type="match status" value="1"/>
</dbReference>
<dbReference type="Gene3D" id="1.10.1900.20">
    <property type="entry name" value="Ribosomal protein L20"/>
    <property type="match status" value="1"/>
</dbReference>
<dbReference type="NCBIfam" id="TIGR01032">
    <property type="entry name" value="rplT_bact"/>
    <property type="match status" value="1"/>
</dbReference>
<comment type="similarity">
    <text evidence="1 5 6">Belongs to the bacterial ribosomal protein bL20 family.</text>
</comment>
<sequence length="114" mass="13313">MTRIKRGVAASKRRKYILKRTKGFTNRRRTNAIAAKEALLHADSYAYAHRRLRKRDFRKLWTIRINAVAHEQGLSYSKLMNKLHKNKVGINRKMLAELAVRNPKAFEKIVAAIK</sequence>
<evidence type="ECO:0000256" key="3">
    <source>
        <dbReference type="ARBA" id="ARBA00023274"/>
    </source>
</evidence>
<dbReference type="InterPro" id="IPR005813">
    <property type="entry name" value="Ribosomal_bL20"/>
</dbReference>
<protein>
    <recommendedName>
        <fullName evidence="4 5">Large ribosomal subunit protein bL20</fullName>
    </recommendedName>
</protein>
<evidence type="ECO:0000313" key="8">
    <source>
        <dbReference type="Proteomes" id="UP000177610"/>
    </source>
</evidence>
<dbReference type="GO" id="GO:0000027">
    <property type="term" value="P:ribosomal large subunit assembly"/>
    <property type="evidence" value="ECO:0007669"/>
    <property type="project" value="UniProtKB-UniRule"/>
</dbReference>
<dbReference type="AlphaFoldDB" id="A0A1F5N8L3"/>
<name>A0A1F5N8L3_9BACT</name>
<gene>
    <name evidence="5" type="primary">rplT</name>
    <name evidence="7" type="ORF">A2717_04075</name>
</gene>
<proteinExistence type="inferred from homology"/>
<dbReference type="GO" id="GO:1990904">
    <property type="term" value="C:ribonucleoprotein complex"/>
    <property type="evidence" value="ECO:0007669"/>
    <property type="project" value="UniProtKB-KW"/>
</dbReference>
<evidence type="ECO:0000256" key="2">
    <source>
        <dbReference type="ARBA" id="ARBA00022980"/>
    </source>
</evidence>
<dbReference type="GO" id="GO:0006412">
    <property type="term" value="P:translation"/>
    <property type="evidence" value="ECO:0007669"/>
    <property type="project" value="InterPro"/>
</dbReference>
<reference evidence="7 8" key="1">
    <citation type="journal article" date="2016" name="Nat. Commun.">
        <title>Thousands of microbial genomes shed light on interconnected biogeochemical processes in an aquifer system.</title>
        <authorList>
            <person name="Anantharaman K."/>
            <person name="Brown C.T."/>
            <person name="Hug L.A."/>
            <person name="Sharon I."/>
            <person name="Castelle C.J."/>
            <person name="Probst A.J."/>
            <person name="Thomas B.C."/>
            <person name="Singh A."/>
            <person name="Wilkins M.J."/>
            <person name="Karaoz U."/>
            <person name="Brodie E.L."/>
            <person name="Williams K.H."/>
            <person name="Hubbard S.S."/>
            <person name="Banfield J.F."/>
        </authorList>
    </citation>
    <scope>NUCLEOTIDE SEQUENCE [LARGE SCALE GENOMIC DNA]</scope>
</reference>
<dbReference type="PANTHER" id="PTHR10986">
    <property type="entry name" value="39S RIBOSOMAL PROTEIN L20"/>
    <property type="match status" value="1"/>
</dbReference>
<dbReference type="CDD" id="cd07026">
    <property type="entry name" value="Ribosomal_L20"/>
    <property type="match status" value="1"/>
</dbReference>
<organism evidence="7 8">
    <name type="scientific">Candidatus Doudnabacteria bacterium RIFCSPHIGHO2_01_FULL_41_86</name>
    <dbReference type="NCBI Taxonomy" id="1817821"/>
    <lineage>
        <taxon>Bacteria</taxon>
        <taxon>Candidatus Doudnaibacteriota</taxon>
    </lineage>
</organism>
<keyword evidence="5 6" id="KW-0699">rRNA-binding</keyword>
<dbReference type="EMBL" id="MFEH01000005">
    <property type="protein sequence ID" value="OGE73770.1"/>
    <property type="molecule type" value="Genomic_DNA"/>
</dbReference>